<proteinExistence type="predicted"/>
<gene>
    <name evidence="2" type="ORF">QCA50_014688</name>
</gene>
<name>A0AAW0FPP8_9APHY</name>
<protein>
    <submittedName>
        <fullName evidence="2">Uncharacterized protein</fullName>
    </submittedName>
</protein>
<reference evidence="2 3" key="1">
    <citation type="submission" date="2022-09" db="EMBL/GenBank/DDBJ databases">
        <authorList>
            <person name="Palmer J.M."/>
        </authorList>
    </citation>
    <scope>NUCLEOTIDE SEQUENCE [LARGE SCALE GENOMIC DNA]</scope>
    <source>
        <strain evidence="2 3">DSM 7382</strain>
    </source>
</reference>
<dbReference type="Proteomes" id="UP001385951">
    <property type="component" value="Unassembled WGS sequence"/>
</dbReference>
<evidence type="ECO:0000313" key="2">
    <source>
        <dbReference type="EMBL" id="KAK7682102.1"/>
    </source>
</evidence>
<dbReference type="AlphaFoldDB" id="A0AAW0FPP8"/>
<comment type="caution">
    <text evidence="2">The sequence shown here is derived from an EMBL/GenBank/DDBJ whole genome shotgun (WGS) entry which is preliminary data.</text>
</comment>
<keyword evidence="3" id="KW-1185">Reference proteome</keyword>
<accession>A0AAW0FPP8</accession>
<organism evidence="2 3">
    <name type="scientific">Cerrena zonata</name>
    <dbReference type="NCBI Taxonomy" id="2478898"/>
    <lineage>
        <taxon>Eukaryota</taxon>
        <taxon>Fungi</taxon>
        <taxon>Dikarya</taxon>
        <taxon>Basidiomycota</taxon>
        <taxon>Agaricomycotina</taxon>
        <taxon>Agaricomycetes</taxon>
        <taxon>Polyporales</taxon>
        <taxon>Cerrenaceae</taxon>
        <taxon>Cerrena</taxon>
    </lineage>
</organism>
<evidence type="ECO:0000256" key="1">
    <source>
        <dbReference type="SAM" id="MobiDB-lite"/>
    </source>
</evidence>
<sequence length="481" mass="53655">MDTLEVSQICQVLDAVAYNSSFVPPEVVAGRQDIHDHGTQIHKLLDALIWFVRSDKWVFALTLTDKAEEVVATIAANEPRHLAASSHSEGKSPREILQNIWTHMVACSGTEPKTAEHNQLAIYLLQTHLPALRARLDKHSARYKAYHQMYLNQQETMQWSDAAHTYLTTINKLFSATKAFCDTELTNETTTTFLEIREMCHNLSTQGAALTNHDLDAIARVDTLVVAALEDPSKASKTFSIPRYGNKLASSFIHIRAITKFCANPEYKELFNKPFRVHECVDTTTSKVPPLPADWKQADRIANAIKEVYMRIAAKNGGPTAETRADRIAKLSRTAAKKLATSGKKAISGPHCECLLIRYHHKEKSKIMANYIAISKLSCLQCGIFLDAYNRSVKNGPVYFIRGRHNHVYPSVVLSIDSDTDDSITKEMRAVLDLVIYEVVLKNENDELDTIMRSYSESTAASEGNGDGDNSAHPPAQAQED</sequence>
<feature type="region of interest" description="Disordered" evidence="1">
    <location>
        <begin position="454"/>
        <end position="481"/>
    </location>
</feature>
<dbReference type="Pfam" id="PF14441">
    <property type="entry name" value="OTT_1508_deam"/>
    <property type="match status" value="1"/>
</dbReference>
<dbReference type="InterPro" id="IPR027796">
    <property type="entry name" value="OTT_1508_deam-like"/>
</dbReference>
<dbReference type="EMBL" id="JASBNA010000037">
    <property type="protein sequence ID" value="KAK7682102.1"/>
    <property type="molecule type" value="Genomic_DNA"/>
</dbReference>
<evidence type="ECO:0000313" key="3">
    <source>
        <dbReference type="Proteomes" id="UP001385951"/>
    </source>
</evidence>